<evidence type="ECO:0000313" key="8">
    <source>
        <dbReference type="EMBL" id="QGN16493.1"/>
    </source>
</evidence>
<name>A0ABX6F210_KLUMA</name>
<evidence type="ECO:0000256" key="3">
    <source>
        <dbReference type="ARBA" id="ARBA00022695"/>
    </source>
</evidence>
<dbReference type="InterPro" id="IPR001098">
    <property type="entry name" value="DNA-dir_DNA_pol_A_palm_dom"/>
</dbReference>
<evidence type="ECO:0000256" key="5">
    <source>
        <dbReference type="ARBA" id="ARBA00031966"/>
    </source>
</evidence>
<protein>
    <recommendedName>
        <fullName evidence="1">DNA-directed DNA polymerase</fullName>
        <ecNumber evidence="1">2.7.7.7</ecNumber>
    </recommendedName>
    <alternativeName>
        <fullName evidence="5">Mitochondrial DNA polymerase catalytic subunit</fullName>
    </alternativeName>
</protein>
<gene>
    <name evidence="8" type="primary">MIP1</name>
    <name evidence="8" type="ORF">FIM1_3206</name>
</gene>
<feature type="region of interest" description="Disordered" evidence="6">
    <location>
        <begin position="1170"/>
        <end position="1199"/>
    </location>
</feature>
<keyword evidence="2" id="KW-0808">Transferase</keyword>
<dbReference type="SUPFAM" id="SSF53098">
    <property type="entry name" value="Ribonuclease H-like"/>
    <property type="match status" value="1"/>
</dbReference>
<dbReference type="Proteomes" id="UP000422736">
    <property type="component" value="Chromosome 5"/>
</dbReference>
<keyword evidence="4" id="KW-0239">DNA-directed DNA polymerase</keyword>
<reference evidence="8 9" key="1">
    <citation type="submission" date="2016-03" db="EMBL/GenBank/DDBJ databases">
        <title>How can Kluyveromyces marxianus grow so fast - potential evolutionary course in Saccharomyces Complex revealed by comparative genomics.</title>
        <authorList>
            <person name="Mo W."/>
            <person name="Lu W."/>
            <person name="Yang X."/>
            <person name="Qi J."/>
            <person name="Lv H."/>
        </authorList>
    </citation>
    <scope>NUCLEOTIDE SEQUENCE [LARGE SCALE GENOMIC DNA]</scope>
    <source>
        <strain evidence="8 9">FIM1</strain>
    </source>
</reference>
<dbReference type="PANTHER" id="PTHR10267:SF0">
    <property type="entry name" value="DNA POLYMERASE SUBUNIT GAMMA-1"/>
    <property type="match status" value="1"/>
</dbReference>
<keyword evidence="3" id="KW-0548">Nucleotidyltransferase</keyword>
<accession>A0ABX6F210</accession>
<evidence type="ECO:0000259" key="7">
    <source>
        <dbReference type="SMART" id="SM00482"/>
    </source>
</evidence>
<dbReference type="InterPro" id="IPR043502">
    <property type="entry name" value="DNA/RNA_pol_sf"/>
</dbReference>
<evidence type="ECO:0000256" key="6">
    <source>
        <dbReference type="SAM" id="MobiDB-lite"/>
    </source>
</evidence>
<feature type="region of interest" description="Disordered" evidence="6">
    <location>
        <begin position="1100"/>
        <end position="1124"/>
    </location>
</feature>
<dbReference type="PRINTS" id="PR00867">
    <property type="entry name" value="DNAPOLG"/>
</dbReference>
<dbReference type="PANTHER" id="PTHR10267">
    <property type="entry name" value="DNA POLYMERASE SUBUNIT GAMMA-1"/>
    <property type="match status" value="1"/>
</dbReference>
<feature type="compositionally biased region" description="Polar residues" evidence="6">
    <location>
        <begin position="1174"/>
        <end position="1199"/>
    </location>
</feature>
<dbReference type="EMBL" id="CP015058">
    <property type="protein sequence ID" value="QGN16493.1"/>
    <property type="molecule type" value="Genomic_DNA"/>
</dbReference>
<dbReference type="PROSITE" id="PS00447">
    <property type="entry name" value="DNA_POLYMERASE_A"/>
    <property type="match status" value="1"/>
</dbReference>
<dbReference type="Gene3D" id="1.10.150.20">
    <property type="entry name" value="5' to 3' exonuclease, C-terminal subdomain"/>
    <property type="match status" value="1"/>
</dbReference>
<proteinExistence type="predicted"/>
<evidence type="ECO:0000256" key="1">
    <source>
        <dbReference type="ARBA" id="ARBA00012417"/>
    </source>
</evidence>
<evidence type="ECO:0000256" key="4">
    <source>
        <dbReference type="ARBA" id="ARBA00022932"/>
    </source>
</evidence>
<dbReference type="InterPro" id="IPR012337">
    <property type="entry name" value="RNaseH-like_sf"/>
</dbReference>
<dbReference type="InterPro" id="IPR002297">
    <property type="entry name" value="DNA-dir_DNA_pol_A_mt"/>
</dbReference>
<dbReference type="Pfam" id="PF00476">
    <property type="entry name" value="DNA_pol_A"/>
    <property type="match status" value="1"/>
</dbReference>
<keyword evidence="9" id="KW-1185">Reference proteome</keyword>
<organism evidence="8 9">
    <name type="scientific">Kluyveromyces marxianus</name>
    <name type="common">Yeast</name>
    <name type="synonym">Candida kefyr</name>
    <dbReference type="NCBI Taxonomy" id="4911"/>
    <lineage>
        <taxon>Eukaryota</taxon>
        <taxon>Fungi</taxon>
        <taxon>Dikarya</taxon>
        <taxon>Ascomycota</taxon>
        <taxon>Saccharomycotina</taxon>
        <taxon>Saccharomycetes</taxon>
        <taxon>Saccharomycetales</taxon>
        <taxon>Saccharomycetaceae</taxon>
        <taxon>Kluyveromyces</taxon>
    </lineage>
</organism>
<dbReference type="InterPro" id="IPR019760">
    <property type="entry name" value="DNA-dir_DNA_pol_A_CS"/>
</dbReference>
<sequence>MKARNYYGSRLRGCNVRTIRYFYRSVSLKAEEPRINPVGIQYLSKSLHEQIFPSKDKYNKFFDNEEKQELVKLSKSFLKNHDLLGKPTNITEPISFQLPKLQGEVLDEHFQKLGHFASEPYRSMCDKKFKKILPKPKTWLRKPGWYRYEPGKAPESVPYPQEDTLVFDVEVLYKISDFPTLAVALSDKAWYLWCSPFICDTADSDNVKHLIPMNTLERPKLIIGHNIGYDRSKVLEEYNFVPSKAFFIDTMSLHVASSGMCSRQRPVYVKKQKRDEEIAELNAENSSLPPISDVDEDSPWLHKSATNSLKEVARFHCNIKMSKEARDTFATLDKYEIINKFQDMVEYCVSDVEITSKVFDSVFPKFIQKCPHPVSFGALRFLSSSILPTRVEKWQQYLKSSESLFQDNKTKIEEKIIEIVEEVAALKDKPEVFENDPWLKQLDWTIKPIRYNKKGELVKNQKLPGLPEWYRSLFPSKSSTKPNITIRTRQVPLFFKLTWEDCPVVWTASQGWCFRCDNSRIAEIETKNYDKAKEVDDYQEENTTLFRIPHPNGPDFNCSTLLSKPFIHFFEKGILKSQSKLAHDALQINAAGAYWMSARERIMSQHVVSAKDFKSEFKTSASTSEKDEDIGIILPKLVPMGTVTRRSVENTWLTASNAKKNRIGSELKCNVVAPPGYVFVGADVDSEELWIASLVGDSIFDVHGGTAIGWMCLEGTKSLGTDLHSKTAQILGCSRDEAKIFNYGRIYGAGVKFAAQLLKKFNPSISEQEARKTAEKLYASTKGKKQRSSIFKTFWYGGSESILFNKLESIAEQDEPKTPVLGAGITFSLMKKYLGKDTFLPSRINWVIQSSGVDYLHILCCSMNYLIEKYSIDARLMISIHDEIRYLVSEKDKYRLALALQISNLWTRAYFSEQMCINDLPQNCAFFSAVDVDKVMRKEVNMDCVTPSNPNPIPHGESLEIHDILKITGGELGKSNDEIDVSKFPYTFRESVFRQYNRKYSKEFLKYSLQMQVQMKKYRVEQIETDYIRSLEESRLSKLNADDEVKSVADYVQGLKLQNNKNKPSIMSDSVMYGGKDPVSTLEEDKNSERETSTLKKIISSNSTGSIRYRQRTEKTTANSPPQKMDSEMISTIVAEALMETPPEVKIKSGKAKTAKKKKINSKTEKILKERSVSTKTQMASSILTNRSSKYGNTNRSVG</sequence>
<dbReference type="Gene3D" id="3.30.420.390">
    <property type="match status" value="2"/>
</dbReference>
<dbReference type="Pfam" id="PF18136">
    <property type="entry name" value="DNApol_Exo"/>
    <property type="match status" value="1"/>
</dbReference>
<feature type="domain" description="DNA-directed DNA polymerase family A palm" evidence="7">
    <location>
        <begin position="664"/>
        <end position="892"/>
    </location>
</feature>
<dbReference type="SUPFAM" id="SSF56672">
    <property type="entry name" value="DNA/RNA polymerases"/>
    <property type="match status" value="1"/>
</dbReference>
<dbReference type="SMART" id="SM00482">
    <property type="entry name" value="POLAc"/>
    <property type="match status" value="1"/>
</dbReference>
<dbReference type="InterPro" id="IPR041336">
    <property type="entry name" value="DNApol_Exo"/>
</dbReference>
<evidence type="ECO:0000313" key="9">
    <source>
        <dbReference type="Proteomes" id="UP000422736"/>
    </source>
</evidence>
<dbReference type="Gene3D" id="3.30.70.370">
    <property type="match status" value="1"/>
</dbReference>
<dbReference type="EC" id="2.7.7.7" evidence="1"/>
<evidence type="ECO:0000256" key="2">
    <source>
        <dbReference type="ARBA" id="ARBA00022679"/>
    </source>
</evidence>